<evidence type="ECO:0000313" key="2">
    <source>
        <dbReference type="EMBL" id="MED7828153.1"/>
    </source>
</evidence>
<feature type="compositionally biased region" description="Low complexity" evidence="1">
    <location>
        <begin position="14"/>
        <end position="42"/>
    </location>
</feature>
<evidence type="ECO:0000313" key="3">
    <source>
        <dbReference type="Proteomes" id="UP001333996"/>
    </source>
</evidence>
<reference evidence="2" key="1">
    <citation type="submission" date="2024-01" db="EMBL/GenBank/DDBJ databases">
        <title>First draft genome sequence data of TA4-1, the type strain of Gram-positive actinobacterium Streptomyces chiangmaiensis.</title>
        <authorList>
            <person name="Yasawong M."/>
            <person name="Nantapong N."/>
        </authorList>
    </citation>
    <scope>NUCLEOTIDE SEQUENCE</scope>
    <source>
        <strain evidence="2">TA4-1</strain>
    </source>
</reference>
<sequence>MLVARAATALTQPAADDLRGRITTPTGIPRRPGGPRAAAARPPIHRGLRRQPLTAHE</sequence>
<comment type="caution">
    <text evidence="2">The sequence shown here is derived from an EMBL/GenBank/DDBJ whole genome shotgun (WGS) entry which is preliminary data.</text>
</comment>
<organism evidence="2 3">
    <name type="scientific">Streptomyces chiangmaiensis</name>
    <dbReference type="NCBI Taxonomy" id="766497"/>
    <lineage>
        <taxon>Bacteria</taxon>
        <taxon>Bacillati</taxon>
        <taxon>Actinomycetota</taxon>
        <taxon>Actinomycetes</taxon>
        <taxon>Kitasatosporales</taxon>
        <taxon>Streptomycetaceae</taxon>
        <taxon>Streptomyces</taxon>
    </lineage>
</organism>
<dbReference type="Proteomes" id="UP001333996">
    <property type="component" value="Unassembled WGS sequence"/>
</dbReference>
<dbReference type="EMBL" id="JAYWVC010000323">
    <property type="protein sequence ID" value="MED7828153.1"/>
    <property type="molecule type" value="Genomic_DNA"/>
</dbReference>
<protein>
    <submittedName>
        <fullName evidence="2">Uncharacterized protein</fullName>
    </submittedName>
</protein>
<proteinExistence type="predicted"/>
<feature type="region of interest" description="Disordered" evidence="1">
    <location>
        <begin position="14"/>
        <end position="57"/>
    </location>
</feature>
<accession>A0ABU7FX71</accession>
<keyword evidence="3" id="KW-1185">Reference proteome</keyword>
<name>A0ABU7FX71_9ACTN</name>
<evidence type="ECO:0000256" key="1">
    <source>
        <dbReference type="SAM" id="MobiDB-lite"/>
    </source>
</evidence>
<gene>
    <name evidence="2" type="ORF">VXC91_41330</name>
</gene>